<comment type="caution">
    <text evidence="3">The sequence shown here is derived from an EMBL/GenBank/DDBJ whole genome shotgun (WGS) entry which is preliminary data.</text>
</comment>
<sequence>MGKYYEDFELGQEFVTPARTIGEYDVAAFAGLSGDFNPVHTDREFAAGTPFGQPLAHGALGLSVATGLIARTGLFDGTAIAFLGIDGWRFSKPIFLGDTIHVEFTVSTMRETKNPAAGILTRTVRIVNQHGDTVQSGDMTLMVQRRVDS</sequence>
<dbReference type="Gene3D" id="3.10.129.10">
    <property type="entry name" value="Hotdog Thioesterase"/>
    <property type="match status" value="1"/>
</dbReference>
<name>A0A563DXC1_9MICO</name>
<reference evidence="3 4" key="1">
    <citation type="submission" date="2019-05" db="EMBL/GenBank/DDBJ databases">
        <authorList>
            <person name="Lee S.D."/>
        </authorList>
    </citation>
    <scope>NUCLEOTIDE SEQUENCE [LARGE SCALE GENOMIC DNA]</scope>
    <source>
        <strain evidence="3 4">C5-26</strain>
    </source>
</reference>
<dbReference type="PANTHER" id="PTHR43664">
    <property type="entry name" value="MONOAMINE OXIDASE-RELATED"/>
    <property type="match status" value="1"/>
</dbReference>
<evidence type="ECO:0000259" key="2">
    <source>
        <dbReference type="Pfam" id="PF01575"/>
    </source>
</evidence>
<dbReference type="AlphaFoldDB" id="A0A563DXC1"/>
<organism evidence="3 4">
    <name type="scientific">Leekyejoonella antrihumi</name>
    <dbReference type="NCBI Taxonomy" id="1660198"/>
    <lineage>
        <taxon>Bacteria</taxon>
        <taxon>Bacillati</taxon>
        <taxon>Actinomycetota</taxon>
        <taxon>Actinomycetes</taxon>
        <taxon>Micrococcales</taxon>
        <taxon>Dermacoccaceae</taxon>
        <taxon>Leekyejoonella</taxon>
    </lineage>
</organism>
<evidence type="ECO:0000313" key="4">
    <source>
        <dbReference type="Proteomes" id="UP000320244"/>
    </source>
</evidence>
<dbReference type="OrthoDB" id="9796589at2"/>
<dbReference type="PANTHER" id="PTHR43664:SF1">
    <property type="entry name" value="BETA-METHYLMALYL-COA DEHYDRATASE"/>
    <property type="match status" value="1"/>
</dbReference>
<dbReference type="SUPFAM" id="SSF54637">
    <property type="entry name" value="Thioesterase/thiol ester dehydrase-isomerase"/>
    <property type="match status" value="1"/>
</dbReference>
<dbReference type="InterPro" id="IPR002539">
    <property type="entry name" value="MaoC-like_dom"/>
</dbReference>
<keyword evidence="4" id="KW-1185">Reference proteome</keyword>
<reference evidence="3 4" key="2">
    <citation type="submission" date="2019-08" db="EMBL/GenBank/DDBJ databases">
        <title>Jejuicoccus antrihumi gen. nov., sp. nov., a new member of the family Dermacoccaceae isolated from a cave.</title>
        <authorList>
            <person name="Schumann P."/>
            <person name="Kim I.S."/>
        </authorList>
    </citation>
    <scope>NUCLEOTIDE SEQUENCE [LARGE SCALE GENOMIC DNA]</scope>
    <source>
        <strain evidence="3 4">C5-26</strain>
    </source>
</reference>
<dbReference type="EMBL" id="VCQV01000023">
    <property type="protein sequence ID" value="TWP34938.1"/>
    <property type="molecule type" value="Genomic_DNA"/>
</dbReference>
<protein>
    <submittedName>
        <fullName evidence="3">Dehydratase</fullName>
    </submittedName>
</protein>
<evidence type="ECO:0000256" key="1">
    <source>
        <dbReference type="ARBA" id="ARBA00005254"/>
    </source>
</evidence>
<gene>
    <name evidence="3" type="ORF">FGL98_15435</name>
</gene>
<dbReference type="InterPro" id="IPR029069">
    <property type="entry name" value="HotDog_dom_sf"/>
</dbReference>
<comment type="similarity">
    <text evidence="1">Belongs to the enoyl-CoA hydratase/isomerase family.</text>
</comment>
<dbReference type="RefSeq" id="WP_146318038.1">
    <property type="nucleotide sequence ID" value="NZ_VCQV01000023.1"/>
</dbReference>
<feature type="domain" description="MaoC-like" evidence="2">
    <location>
        <begin position="10"/>
        <end position="121"/>
    </location>
</feature>
<evidence type="ECO:0000313" key="3">
    <source>
        <dbReference type="EMBL" id="TWP34938.1"/>
    </source>
</evidence>
<accession>A0A563DXC1</accession>
<dbReference type="Pfam" id="PF01575">
    <property type="entry name" value="MaoC_dehydratas"/>
    <property type="match status" value="1"/>
</dbReference>
<proteinExistence type="inferred from homology"/>
<dbReference type="InterPro" id="IPR052342">
    <property type="entry name" value="MCH/BMMD"/>
</dbReference>
<dbReference type="Proteomes" id="UP000320244">
    <property type="component" value="Unassembled WGS sequence"/>
</dbReference>